<dbReference type="EMBL" id="JACRDE010000422">
    <property type="protein sequence ID" value="MBI5251028.1"/>
    <property type="molecule type" value="Genomic_DNA"/>
</dbReference>
<dbReference type="PANTHER" id="PTHR30570:SF1">
    <property type="entry name" value="PHOSPHATE-BINDING PROTEIN PSTS"/>
    <property type="match status" value="1"/>
</dbReference>
<dbReference type="InterPro" id="IPR024370">
    <property type="entry name" value="PBP_domain"/>
</dbReference>
<evidence type="ECO:0000259" key="3">
    <source>
        <dbReference type="Pfam" id="PF12849"/>
    </source>
</evidence>
<dbReference type="PANTHER" id="PTHR30570">
    <property type="entry name" value="PERIPLASMIC PHOSPHATE BINDING COMPONENT OF PHOSPHATE ABC TRANSPORTER"/>
    <property type="match status" value="1"/>
</dbReference>
<reference evidence="4" key="1">
    <citation type="submission" date="2020-07" db="EMBL/GenBank/DDBJ databases">
        <title>Huge and variable diversity of episymbiotic CPR bacteria and DPANN archaea in groundwater ecosystems.</title>
        <authorList>
            <person name="He C.Y."/>
            <person name="Keren R."/>
            <person name="Whittaker M."/>
            <person name="Farag I.F."/>
            <person name="Doudna J."/>
            <person name="Cate J.H.D."/>
            <person name="Banfield J.F."/>
        </authorList>
    </citation>
    <scope>NUCLEOTIDE SEQUENCE</scope>
    <source>
        <strain evidence="4">NC_groundwater_1664_Pr3_B-0.1um_52_9</strain>
    </source>
</reference>
<dbReference type="Pfam" id="PF12849">
    <property type="entry name" value="PBP_like_2"/>
    <property type="match status" value="1"/>
</dbReference>
<accession>A0A9D6V5D6</accession>
<protein>
    <submittedName>
        <fullName evidence="4">Substrate-binding domain-containing protein</fullName>
    </submittedName>
</protein>
<evidence type="ECO:0000313" key="4">
    <source>
        <dbReference type="EMBL" id="MBI5251028.1"/>
    </source>
</evidence>
<feature type="domain" description="PBP" evidence="3">
    <location>
        <begin position="142"/>
        <end position="276"/>
    </location>
</feature>
<dbReference type="Proteomes" id="UP000807825">
    <property type="component" value="Unassembled WGS sequence"/>
</dbReference>
<keyword evidence="1 2" id="KW-0732">Signal</keyword>
<name>A0A9D6V5D6_9BACT</name>
<dbReference type="AlphaFoldDB" id="A0A9D6V5D6"/>
<evidence type="ECO:0000256" key="2">
    <source>
        <dbReference type="SAM" id="SignalP"/>
    </source>
</evidence>
<proteinExistence type="predicted"/>
<comment type="caution">
    <text evidence="4">The sequence shown here is derived from an EMBL/GenBank/DDBJ whole genome shotgun (WGS) entry which is preliminary data.</text>
</comment>
<evidence type="ECO:0000313" key="5">
    <source>
        <dbReference type="Proteomes" id="UP000807825"/>
    </source>
</evidence>
<dbReference type="SUPFAM" id="SSF53850">
    <property type="entry name" value="Periplasmic binding protein-like II"/>
    <property type="match status" value="1"/>
</dbReference>
<evidence type="ECO:0000256" key="1">
    <source>
        <dbReference type="ARBA" id="ARBA00022729"/>
    </source>
</evidence>
<dbReference type="Gene3D" id="3.40.190.10">
    <property type="entry name" value="Periplasmic binding protein-like II"/>
    <property type="match status" value="1"/>
</dbReference>
<dbReference type="InterPro" id="IPR050811">
    <property type="entry name" value="Phosphate_ABC_transporter"/>
</dbReference>
<gene>
    <name evidence="4" type="ORF">HY912_16180</name>
</gene>
<feature type="chain" id="PRO_5038428149" evidence="2">
    <location>
        <begin position="27"/>
        <end position="301"/>
    </location>
</feature>
<sequence>MIFRNRIYIVLMAGVLAFSVASQAKAEDMSGGLLQELKKHIVQAIPREFVQEITKQFIEEIKKELAAEVKRELAQESGPGAMAAVMPQTNRLPVDNNGSDIVSMTAAVGKQLLLVKEHPGNHRLGQSPPTDSSPSERTLRAGLVAVVTNATNPVKTLTVGQVKRLFTGEYSNWNQVGGPDLPVKVVIWSENAVELEDLMKEPSSPDRLTLRYASLLIPAVDRTKGAIGFLTTRNVEQVEFVTKHEAIQKIAIRINEHSPAVNPGIGSAHSGSYPMMVDQIKLDMERGNPRQASARVSSGIQ</sequence>
<organism evidence="4 5">
    <name type="scientific">Desulfomonile tiedjei</name>
    <dbReference type="NCBI Taxonomy" id="2358"/>
    <lineage>
        <taxon>Bacteria</taxon>
        <taxon>Pseudomonadati</taxon>
        <taxon>Thermodesulfobacteriota</taxon>
        <taxon>Desulfomonilia</taxon>
        <taxon>Desulfomonilales</taxon>
        <taxon>Desulfomonilaceae</taxon>
        <taxon>Desulfomonile</taxon>
    </lineage>
</organism>
<feature type="signal peptide" evidence="2">
    <location>
        <begin position="1"/>
        <end position="26"/>
    </location>
</feature>